<dbReference type="SUPFAM" id="SSF48670">
    <property type="entry name" value="Transducin (heterotrimeric G protein), gamma chain"/>
    <property type="match status" value="1"/>
</dbReference>
<keyword evidence="7" id="KW-0564">Palmitate</keyword>
<dbReference type="AlphaFoldDB" id="A0A9P8D399"/>
<evidence type="ECO:0000256" key="2">
    <source>
        <dbReference type="ARBA" id="ARBA00007431"/>
    </source>
</evidence>
<dbReference type="GO" id="GO:0005834">
    <property type="term" value="C:heterotrimeric G-protein complex"/>
    <property type="evidence" value="ECO:0007669"/>
    <property type="project" value="TreeGrafter"/>
</dbReference>
<evidence type="ECO:0000256" key="1">
    <source>
        <dbReference type="ARBA" id="ARBA00004170"/>
    </source>
</evidence>
<evidence type="ECO:0000256" key="6">
    <source>
        <dbReference type="ARBA" id="ARBA00023136"/>
    </source>
</evidence>
<dbReference type="GO" id="GO:0000750">
    <property type="term" value="P:pheromone-dependent signal transduction involved in conjugation with cellular fusion"/>
    <property type="evidence" value="ECO:0007669"/>
    <property type="project" value="InterPro"/>
</dbReference>
<evidence type="ECO:0000313" key="14">
    <source>
        <dbReference type="Proteomes" id="UP000717515"/>
    </source>
</evidence>
<accession>A0A9P8D399</accession>
<feature type="region of interest" description="Disordered" evidence="11">
    <location>
        <begin position="1"/>
        <end position="30"/>
    </location>
</feature>
<dbReference type="Pfam" id="PF00631">
    <property type="entry name" value="G-gamma"/>
    <property type="match status" value="1"/>
</dbReference>
<evidence type="ECO:0000259" key="12">
    <source>
        <dbReference type="SMART" id="SM01224"/>
    </source>
</evidence>
<dbReference type="InterPro" id="IPR036284">
    <property type="entry name" value="GGL_sf"/>
</dbReference>
<dbReference type="PANTHER" id="PTHR28189">
    <property type="entry name" value="GUANINE NUCLEOTIDE-BINDING PROTEIN SUBUNIT GAMMA"/>
    <property type="match status" value="1"/>
</dbReference>
<dbReference type="SMART" id="SM01224">
    <property type="entry name" value="G_gamma"/>
    <property type="match status" value="1"/>
</dbReference>
<reference evidence="13" key="1">
    <citation type="submission" date="2021-07" db="EMBL/GenBank/DDBJ databases">
        <title>Draft genome of Mortierella alpina, strain LL118, isolated from an aspen leaf litter sample.</title>
        <authorList>
            <person name="Yang S."/>
            <person name="Vinatzer B.A."/>
        </authorList>
    </citation>
    <scope>NUCLEOTIDE SEQUENCE</scope>
    <source>
        <strain evidence="13">LL118</strain>
    </source>
</reference>
<feature type="compositionally biased region" description="Low complexity" evidence="11">
    <location>
        <begin position="122"/>
        <end position="142"/>
    </location>
</feature>
<dbReference type="GO" id="GO:0031681">
    <property type="term" value="F:G-protein beta-subunit binding"/>
    <property type="evidence" value="ECO:0007669"/>
    <property type="project" value="InterPro"/>
</dbReference>
<dbReference type="FunFam" id="4.10.260.10:FF:000003">
    <property type="entry name" value="G-protein complex gamma subunit Ste18/GpgA"/>
    <property type="match status" value="1"/>
</dbReference>
<proteinExistence type="inferred from homology"/>
<evidence type="ECO:0000313" key="13">
    <source>
        <dbReference type="EMBL" id="KAG9327746.1"/>
    </source>
</evidence>
<keyword evidence="6" id="KW-0472">Membrane</keyword>
<keyword evidence="8" id="KW-0807">Transducer</keyword>
<feature type="compositionally biased region" description="Polar residues" evidence="11">
    <location>
        <begin position="97"/>
        <end position="106"/>
    </location>
</feature>
<dbReference type="Proteomes" id="UP000717515">
    <property type="component" value="Unassembled WGS sequence"/>
</dbReference>
<dbReference type="EMBL" id="JAIFTL010000001">
    <property type="protein sequence ID" value="KAG9327746.1"/>
    <property type="molecule type" value="Genomic_DNA"/>
</dbReference>
<gene>
    <name evidence="13" type="ORF">KVV02_000192</name>
</gene>
<evidence type="ECO:0000256" key="10">
    <source>
        <dbReference type="ARBA" id="ARBA00023289"/>
    </source>
</evidence>
<keyword evidence="9" id="KW-0449">Lipoprotein</keyword>
<protein>
    <recommendedName>
        <fullName evidence="4">Guanine nucleotide-binding protein subunit gamma</fullName>
    </recommendedName>
</protein>
<evidence type="ECO:0000256" key="7">
    <source>
        <dbReference type="ARBA" id="ARBA00023139"/>
    </source>
</evidence>
<evidence type="ECO:0000256" key="5">
    <source>
        <dbReference type="ARBA" id="ARBA00022481"/>
    </source>
</evidence>
<feature type="region of interest" description="Disordered" evidence="11">
    <location>
        <begin position="46"/>
        <end position="223"/>
    </location>
</feature>
<evidence type="ECO:0000256" key="3">
    <source>
        <dbReference type="ARBA" id="ARBA00011581"/>
    </source>
</evidence>
<keyword evidence="10" id="KW-0636">Prenylation</keyword>
<sequence>MISPSASESTIVSPSLSNFDDFGSSLMHPLSSSMLDSLSIATAKFAPDRDNADDHPTTKPEPIMNALKSPENHTFTKELPPSSTPDPAKEDPVSDQRPLTQESNDPAQKADATPIPHKPHVSETTSHTMSSSPSTNSPIGTPNLGQGMFGTSNTMGSTGGVSASHGNGGGVLHSPSLSSASGSGSAINSGGSNSGSSSSATTTMTTTQSSSLLGNNNGSGTTVVGSVTGSAGVSDVKLKRFLEHNQRLKEQLDMRRITVSEASQSLIQFVTSTKDSLLPSLWGIAPSDPFSKPSTGCCTIS</sequence>
<dbReference type="InterPro" id="IPR015898">
    <property type="entry name" value="G-protein_gamma-like_dom"/>
</dbReference>
<comment type="similarity">
    <text evidence="2">Belongs to the G protein gamma family.</text>
</comment>
<evidence type="ECO:0000256" key="11">
    <source>
        <dbReference type="SAM" id="MobiDB-lite"/>
    </source>
</evidence>
<comment type="caution">
    <text evidence="13">The sequence shown here is derived from an EMBL/GenBank/DDBJ whole genome shotgun (WGS) entry which is preliminary data.</text>
</comment>
<evidence type="ECO:0000256" key="9">
    <source>
        <dbReference type="ARBA" id="ARBA00023288"/>
    </source>
</evidence>
<organism evidence="13 14">
    <name type="scientific">Mortierella alpina</name>
    <name type="common">Oleaginous fungus</name>
    <name type="synonym">Mortierella renispora</name>
    <dbReference type="NCBI Taxonomy" id="64518"/>
    <lineage>
        <taxon>Eukaryota</taxon>
        <taxon>Fungi</taxon>
        <taxon>Fungi incertae sedis</taxon>
        <taxon>Mucoromycota</taxon>
        <taxon>Mortierellomycotina</taxon>
        <taxon>Mortierellomycetes</taxon>
        <taxon>Mortierellales</taxon>
        <taxon>Mortierellaceae</taxon>
        <taxon>Mortierella</taxon>
    </lineage>
</organism>
<evidence type="ECO:0000256" key="4">
    <source>
        <dbReference type="ARBA" id="ARBA00016111"/>
    </source>
</evidence>
<feature type="compositionally biased region" description="Low complexity" evidence="11">
    <location>
        <begin position="174"/>
        <end position="223"/>
    </location>
</feature>
<feature type="compositionally biased region" description="Polar residues" evidence="11">
    <location>
        <begin position="1"/>
        <end position="18"/>
    </location>
</feature>
<name>A0A9P8D399_MORAP</name>
<dbReference type="Gene3D" id="4.10.260.10">
    <property type="entry name" value="Transducin (heterotrimeric G protein), gamma chain"/>
    <property type="match status" value="1"/>
</dbReference>
<dbReference type="PANTHER" id="PTHR28189:SF1">
    <property type="entry name" value="GUANINE NUCLEOTIDE-BINDING PROTEIN SUBUNIT GAMMA"/>
    <property type="match status" value="1"/>
</dbReference>
<comment type="subcellular location">
    <subcellularLocation>
        <location evidence="1">Membrane</location>
        <topology evidence="1">Peripheral membrane protein</topology>
    </subcellularLocation>
</comment>
<comment type="subunit">
    <text evidence="3">G proteins are composed of 3 units, alpha, beta and gamma.</text>
</comment>
<feature type="compositionally biased region" description="Basic and acidic residues" evidence="11">
    <location>
        <begin position="46"/>
        <end position="58"/>
    </location>
</feature>
<feature type="domain" description="G protein gamma" evidence="12">
    <location>
        <begin position="234"/>
        <end position="301"/>
    </location>
</feature>
<evidence type="ECO:0000256" key="8">
    <source>
        <dbReference type="ARBA" id="ARBA00023224"/>
    </source>
</evidence>
<keyword evidence="5" id="KW-0488">Methylation</keyword>
<dbReference type="InterPro" id="IPR041848">
    <property type="entry name" value="Ste18_fungal"/>
</dbReference>
<dbReference type="GO" id="GO:0007186">
    <property type="term" value="P:G protein-coupled receptor signaling pathway"/>
    <property type="evidence" value="ECO:0007669"/>
    <property type="project" value="InterPro"/>
</dbReference>